<sequence length="890" mass="103537">MSVRIFPYSLVRYANLNHDVFNQLTFNQGKKLIETHDDYLKRREELKNTLCDALFPIISEQTDDQLRQQLINLKRKIFNNKRVDAAQSTLIKGLNAKSLSEYFEAYLLNESLINNFFEVNKKLFNHESTLHQKIVQQMVLNPALQNGLMLSSPVLYTQLKSFVKKDPENFKQKELRMEFSLLRYLSRMAFKTSPFSSFTFTGVMTTSTHPVNHSNKNPQVQSKLKLNNILFEYLRSILRQHPLLNEYLLLKINITAEIKRDKIQFLTNFNNIESFQQLPANGLQLLIVNYFHQNYQSVTIAELIKYLSDHVENASHESIKAYIIKLIDTGLFEPGFGFSGMEENWDVKLWAFFKSVPEKNHSLKSLISLFETLQVHRESYAAAGTDERHVILQQAERAVNSTFLPLQKEANLPYYTSAEEKKIIGEKESQNQEAFLTNNFIPYYFSARNIFFEDCFTDVTEVLPEKEIAEFVSKTNALAKFLLPLDVMRKERIKMRDFYIKHYPEHEKIKITEFYRDYYFYIKKPEKEQVNQNNQALADPMPWKTAVLAKLAQQTILDDTLNLTADFFADLPVQSDLGKILSAGAFVQFYACGERVQLYGVINSLLPGMGKVSGRFLSLFDSKIQEDFIAQNESLNPGVIKAELNDASTFNANIHPPLLSRELTLPSGNNIYPADQQINVGDLRVCLDSDSNTLKLWLNDHELYSYDLSLESFYNRSNLYQLLAHFNPDARISLQPFIQLIDQYDQGRFADSAPDVYLLPRITFEETLIIRRKTWRIKTAVIPVQQQTETDFEYFIRLHNWFKSYKIPSNFFLFLRKRAFQNKTADGEINKKEGLHDDYKPQYLALDKPLFVSMFKRLLARAGNNITIEEVLPVPMESGVKEYLIQWYNG</sequence>
<feature type="domain" description="Lantibiotic dehydratase N-terminal" evidence="1">
    <location>
        <begin position="141"/>
        <end position="813"/>
    </location>
</feature>
<evidence type="ECO:0000313" key="2">
    <source>
        <dbReference type="EMBL" id="SDF73508.1"/>
    </source>
</evidence>
<evidence type="ECO:0000313" key="3">
    <source>
        <dbReference type="Proteomes" id="UP000199643"/>
    </source>
</evidence>
<reference evidence="3" key="1">
    <citation type="submission" date="2016-10" db="EMBL/GenBank/DDBJ databases">
        <authorList>
            <person name="Varghese N."/>
            <person name="Submissions S."/>
        </authorList>
    </citation>
    <scope>NUCLEOTIDE SEQUENCE [LARGE SCALE GENOMIC DNA]</scope>
    <source>
        <strain evidence="3">DSM 17933</strain>
    </source>
</reference>
<organism evidence="2 3">
    <name type="scientific">Pedobacter terrae</name>
    <dbReference type="NCBI Taxonomy" id="405671"/>
    <lineage>
        <taxon>Bacteria</taxon>
        <taxon>Pseudomonadati</taxon>
        <taxon>Bacteroidota</taxon>
        <taxon>Sphingobacteriia</taxon>
        <taxon>Sphingobacteriales</taxon>
        <taxon>Sphingobacteriaceae</taxon>
        <taxon>Pedobacter</taxon>
    </lineage>
</organism>
<keyword evidence="3" id="KW-1185">Reference proteome</keyword>
<dbReference type="RefSeq" id="WP_090496322.1">
    <property type="nucleotide sequence ID" value="NZ_FNCH01000001.1"/>
</dbReference>
<dbReference type="Pfam" id="PF04738">
    <property type="entry name" value="Lant_dehydr_N"/>
    <property type="match status" value="1"/>
</dbReference>
<dbReference type="Proteomes" id="UP000199643">
    <property type="component" value="Unassembled WGS sequence"/>
</dbReference>
<dbReference type="AlphaFoldDB" id="A0A1G7NHF1"/>
<dbReference type="EMBL" id="FNCH01000001">
    <property type="protein sequence ID" value="SDF73508.1"/>
    <property type="molecule type" value="Genomic_DNA"/>
</dbReference>
<name>A0A1G7NHF1_9SPHI</name>
<dbReference type="InterPro" id="IPR006827">
    <property type="entry name" value="Lant_deHydtase_N"/>
</dbReference>
<accession>A0A1G7NHF1</accession>
<gene>
    <name evidence="2" type="ORF">SAMN05421827_101361</name>
</gene>
<dbReference type="STRING" id="405671.SAMN05421827_101361"/>
<dbReference type="OrthoDB" id="1207270at2"/>
<evidence type="ECO:0000259" key="1">
    <source>
        <dbReference type="Pfam" id="PF04738"/>
    </source>
</evidence>
<protein>
    <submittedName>
        <fullName evidence="2">Lantibiotic dehydratase, C terminus</fullName>
    </submittedName>
</protein>
<proteinExistence type="predicted"/>